<evidence type="ECO:0000313" key="6">
    <source>
        <dbReference type="EMBL" id="KAE9176950.1"/>
    </source>
</evidence>
<evidence type="ECO:0000313" key="18">
    <source>
        <dbReference type="Proteomes" id="UP000488956"/>
    </source>
</evidence>
<dbReference type="OrthoDB" id="10298701at2759"/>
<dbReference type="Proteomes" id="UP000437068">
    <property type="component" value="Unassembled WGS sequence"/>
</dbReference>
<evidence type="ECO:0000313" key="12">
    <source>
        <dbReference type="Proteomes" id="UP000437068"/>
    </source>
</evidence>
<evidence type="ECO:0000313" key="7">
    <source>
        <dbReference type="EMBL" id="KAE9183608.1"/>
    </source>
</evidence>
<evidence type="ECO:0000313" key="5">
    <source>
        <dbReference type="EMBL" id="KAE9107274.1"/>
    </source>
</evidence>
<evidence type="ECO:0000313" key="16">
    <source>
        <dbReference type="Proteomes" id="UP000460718"/>
    </source>
</evidence>
<dbReference type="Proteomes" id="UP000441208">
    <property type="component" value="Unassembled WGS sequence"/>
</dbReference>
<evidence type="ECO:0000313" key="4">
    <source>
        <dbReference type="EMBL" id="KAE9086081.1"/>
    </source>
</evidence>
<reference evidence="10 11" key="1">
    <citation type="submission" date="2018-08" db="EMBL/GenBank/DDBJ databases">
        <title>Genomic investigation of the strawberry pathogen Phytophthora fragariae indicates pathogenicity is determined by transcriptional variation in three key races.</title>
        <authorList>
            <person name="Adams T.M."/>
            <person name="Armitage A.D."/>
            <person name="Sobczyk M.K."/>
            <person name="Bates H.J."/>
            <person name="Dunwell J.M."/>
            <person name="Nellist C.F."/>
            <person name="Harrison R.J."/>
        </authorList>
    </citation>
    <scope>NUCLEOTIDE SEQUENCE [LARGE SCALE GENOMIC DNA]</scope>
    <source>
        <strain evidence="9 12">A4</strain>
        <strain evidence="8 13">BC-1</strain>
        <strain evidence="6 17">BC-23</strain>
        <strain evidence="7 11">NOV-27</strain>
        <strain evidence="5 14">NOV-5</strain>
        <strain evidence="4 15">NOV-71</strain>
        <strain evidence="1 10">NOV-9</strain>
        <strain evidence="3 18">ONT-3</strain>
        <strain evidence="2 16">SCRP245</strain>
    </source>
</reference>
<sequence>MDLGDDASSNVETLYVLSSGQDNPDRMAVEVVNVVMDDFGGLTPVTENANTVRPAAGASGVLISSADYSGVERPAWVNSDVAYANSGEMILYDTSISANSFVRCSANEVYSNGENSAELSDMENVEIGNSSDEYAAEVNSAEDYANTVNLDEEYADEVNSDEEYVGEVHLDEEYAGEVNVDEGPDADEGYIDELNSENLLTWYIWKDARISKRKKLLYLCGLKFVEQPEIPDENFNLDG</sequence>
<evidence type="ECO:0000313" key="11">
    <source>
        <dbReference type="Proteomes" id="UP000433483"/>
    </source>
</evidence>
<evidence type="ECO:0000313" key="9">
    <source>
        <dbReference type="EMBL" id="KAE9287306.1"/>
    </source>
</evidence>
<evidence type="ECO:0000313" key="8">
    <source>
        <dbReference type="EMBL" id="KAE9247136.1"/>
    </source>
</evidence>
<dbReference type="EMBL" id="QXGE01001873">
    <property type="protein sequence ID" value="KAE9287306.1"/>
    <property type="molecule type" value="Genomic_DNA"/>
</dbReference>
<dbReference type="AlphaFoldDB" id="A0A6A3S1J5"/>
<dbReference type="Proteomes" id="UP000433483">
    <property type="component" value="Unassembled WGS sequence"/>
</dbReference>
<dbReference type="Proteomes" id="UP000440367">
    <property type="component" value="Unassembled WGS sequence"/>
</dbReference>
<evidence type="ECO:0000313" key="14">
    <source>
        <dbReference type="Proteomes" id="UP000440732"/>
    </source>
</evidence>
<organism evidence="5 14">
    <name type="scientific">Phytophthora fragariae</name>
    <dbReference type="NCBI Taxonomy" id="53985"/>
    <lineage>
        <taxon>Eukaryota</taxon>
        <taxon>Sar</taxon>
        <taxon>Stramenopiles</taxon>
        <taxon>Oomycota</taxon>
        <taxon>Peronosporomycetes</taxon>
        <taxon>Peronosporales</taxon>
        <taxon>Peronosporaceae</taxon>
        <taxon>Phytophthora</taxon>
    </lineage>
</organism>
<dbReference type="EMBL" id="QXGB01001932">
    <property type="protein sequence ID" value="KAE9183608.1"/>
    <property type="molecule type" value="Genomic_DNA"/>
</dbReference>
<dbReference type="EMBL" id="QXFX01001804">
    <property type="protein sequence ID" value="KAE9084505.1"/>
    <property type="molecule type" value="Genomic_DNA"/>
</dbReference>
<protein>
    <submittedName>
        <fullName evidence="5">Uncharacterized protein</fullName>
    </submittedName>
</protein>
<evidence type="ECO:0000313" key="15">
    <source>
        <dbReference type="Proteomes" id="UP000441208"/>
    </source>
</evidence>
<evidence type="ECO:0000313" key="10">
    <source>
        <dbReference type="Proteomes" id="UP000429523"/>
    </source>
</evidence>
<proteinExistence type="predicted"/>
<dbReference type="Proteomes" id="UP000488956">
    <property type="component" value="Unassembled WGS sequence"/>
</dbReference>
<evidence type="ECO:0000313" key="13">
    <source>
        <dbReference type="Proteomes" id="UP000440367"/>
    </source>
</evidence>
<dbReference type="EMBL" id="QXFZ01001715">
    <property type="protein sequence ID" value="KAE9086081.1"/>
    <property type="molecule type" value="Genomic_DNA"/>
</dbReference>
<dbReference type="Proteomes" id="UP000440732">
    <property type="component" value="Unassembled WGS sequence"/>
</dbReference>
<dbReference type="Proteomes" id="UP000476176">
    <property type="component" value="Unassembled WGS sequence"/>
</dbReference>
<dbReference type="EMBL" id="QXGC01003282">
    <property type="protein sequence ID" value="KAE9176950.1"/>
    <property type="molecule type" value="Genomic_DNA"/>
</dbReference>
<dbReference type="EMBL" id="QXGA01001923">
    <property type="protein sequence ID" value="KAE9107274.1"/>
    <property type="molecule type" value="Genomic_DNA"/>
</dbReference>
<evidence type="ECO:0000313" key="2">
    <source>
        <dbReference type="EMBL" id="KAE8983810.1"/>
    </source>
</evidence>
<dbReference type="EMBL" id="QXGD01000223">
    <property type="protein sequence ID" value="KAE9247136.1"/>
    <property type="molecule type" value="Genomic_DNA"/>
</dbReference>
<keyword evidence="11" id="KW-1185">Reference proteome</keyword>
<dbReference type="EMBL" id="QXGF01000126">
    <property type="protein sequence ID" value="KAE8946223.1"/>
    <property type="molecule type" value="Genomic_DNA"/>
</dbReference>
<evidence type="ECO:0000313" key="17">
    <source>
        <dbReference type="Proteomes" id="UP000476176"/>
    </source>
</evidence>
<comment type="caution">
    <text evidence="5">The sequence shown here is derived from an EMBL/GenBank/DDBJ whole genome shotgun (WGS) entry which is preliminary data.</text>
</comment>
<dbReference type="Proteomes" id="UP000429523">
    <property type="component" value="Unassembled WGS sequence"/>
</dbReference>
<dbReference type="Proteomes" id="UP000460718">
    <property type="component" value="Unassembled WGS sequence"/>
</dbReference>
<dbReference type="EMBL" id="QXFW01001951">
    <property type="protein sequence ID" value="KAE8983810.1"/>
    <property type="molecule type" value="Genomic_DNA"/>
</dbReference>
<evidence type="ECO:0000313" key="1">
    <source>
        <dbReference type="EMBL" id="KAE8946223.1"/>
    </source>
</evidence>
<evidence type="ECO:0000313" key="3">
    <source>
        <dbReference type="EMBL" id="KAE9084505.1"/>
    </source>
</evidence>
<name>A0A6A3S1J5_9STRA</name>
<accession>A0A6A3S1J5</accession>
<gene>
    <name evidence="9" type="ORF">PF001_g21044</name>
    <name evidence="8" type="ORF">PF002_g6420</name>
    <name evidence="6" type="ORF">PF004_g25913</name>
    <name evidence="7" type="ORF">PF005_g22021</name>
    <name evidence="5" type="ORF">PF006_g21159</name>
    <name evidence="4" type="ORF">PF007_g20906</name>
    <name evidence="1" type="ORF">PF009_g4146</name>
    <name evidence="3" type="ORF">PF010_g20800</name>
    <name evidence="2" type="ORF">PF011_g21029</name>
</gene>